<organism evidence="4 5">
    <name type="scientific">Ziziphus jujuba var. spinosa</name>
    <dbReference type="NCBI Taxonomy" id="714518"/>
    <lineage>
        <taxon>Eukaryota</taxon>
        <taxon>Viridiplantae</taxon>
        <taxon>Streptophyta</taxon>
        <taxon>Embryophyta</taxon>
        <taxon>Tracheophyta</taxon>
        <taxon>Spermatophyta</taxon>
        <taxon>Magnoliopsida</taxon>
        <taxon>eudicotyledons</taxon>
        <taxon>Gunneridae</taxon>
        <taxon>Pentapetalae</taxon>
        <taxon>rosids</taxon>
        <taxon>fabids</taxon>
        <taxon>Rosales</taxon>
        <taxon>Rhamnaceae</taxon>
        <taxon>Paliureae</taxon>
        <taxon>Ziziphus</taxon>
    </lineage>
</organism>
<dbReference type="GO" id="GO:0007005">
    <property type="term" value="P:mitochondrion organization"/>
    <property type="evidence" value="ECO:0007669"/>
    <property type="project" value="TreeGrafter"/>
</dbReference>
<keyword evidence="2" id="KW-0677">Repeat</keyword>
<dbReference type="Gene3D" id="1.25.40.10">
    <property type="entry name" value="Tetratricopeptide repeat domain"/>
    <property type="match status" value="1"/>
</dbReference>
<comment type="similarity">
    <text evidence="1">Belongs to the PPR family. P subfamily.</text>
</comment>
<evidence type="ECO:0000256" key="2">
    <source>
        <dbReference type="ARBA" id="ARBA00022737"/>
    </source>
</evidence>
<evidence type="ECO:0000256" key="3">
    <source>
        <dbReference type="PROSITE-ProRule" id="PRU00708"/>
    </source>
</evidence>
<feature type="repeat" description="PPR" evidence="3">
    <location>
        <begin position="151"/>
        <end position="185"/>
    </location>
</feature>
<dbReference type="PANTHER" id="PTHR47934">
    <property type="entry name" value="PENTATRICOPEPTIDE REPEAT-CONTAINING PROTEIN PET309, MITOCHONDRIAL"/>
    <property type="match status" value="1"/>
</dbReference>
<dbReference type="NCBIfam" id="TIGR00756">
    <property type="entry name" value="PPR"/>
    <property type="match status" value="2"/>
</dbReference>
<dbReference type="PANTHER" id="PTHR47934:SF6">
    <property type="entry name" value="MITOCHONDRIAL GROUP I INTRON SPLICING FACTOR CCM1-RELATED"/>
    <property type="match status" value="1"/>
</dbReference>
<name>A0A978V191_ZIZJJ</name>
<dbReference type="GO" id="GO:0005739">
    <property type="term" value="C:mitochondrion"/>
    <property type="evidence" value="ECO:0007669"/>
    <property type="project" value="TreeGrafter"/>
</dbReference>
<proteinExistence type="inferred from homology"/>
<feature type="repeat" description="PPR" evidence="3">
    <location>
        <begin position="120"/>
        <end position="150"/>
    </location>
</feature>
<dbReference type="Pfam" id="PF13041">
    <property type="entry name" value="PPR_2"/>
    <property type="match status" value="1"/>
</dbReference>
<accession>A0A978V191</accession>
<dbReference type="Proteomes" id="UP000813462">
    <property type="component" value="Unassembled WGS sequence"/>
</dbReference>
<reference evidence="4" key="1">
    <citation type="journal article" date="2021" name="Front. Plant Sci.">
        <title>Chromosome-Scale Genome Assembly for Chinese Sour Jujube and Insights Into Its Genome Evolution and Domestication Signature.</title>
        <authorList>
            <person name="Shen L.-Y."/>
            <person name="Luo H."/>
            <person name="Wang X.-L."/>
            <person name="Wang X.-M."/>
            <person name="Qiu X.-J."/>
            <person name="Liu H."/>
            <person name="Zhou S.-S."/>
            <person name="Jia K.-H."/>
            <person name="Nie S."/>
            <person name="Bao Y.-T."/>
            <person name="Zhang R.-G."/>
            <person name="Yun Q.-Z."/>
            <person name="Chai Y.-H."/>
            <person name="Lu J.-Y."/>
            <person name="Li Y."/>
            <person name="Zhao S.-W."/>
            <person name="Mao J.-F."/>
            <person name="Jia S.-G."/>
            <person name="Mao Y.-M."/>
        </authorList>
    </citation>
    <scope>NUCLEOTIDE SEQUENCE</scope>
    <source>
        <strain evidence="4">AT0</strain>
        <tissue evidence="4">Leaf</tissue>
    </source>
</reference>
<dbReference type="EMBL" id="JAEACU010000008">
    <property type="protein sequence ID" value="KAH7521007.1"/>
    <property type="molecule type" value="Genomic_DNA"/>
</dbReference>
<evidence type="ECO:0008006" key="6">
    <source>
        <dbReference type="Google" id="ProtNLM"/>
    </source>
</evidence>
<dbReference type="GO" id="GO:0003729">
    <property type="term" value="F:mRNA binding"/>
    <property type="evidence" value="ECO:0007669"/>
    <property type="project" value="TreeGrafter"/>
</dbReference>
<protein>
    <recommendedName>
        <fullName evidence="6">Pentatricopeptide repeat-containing protein</fullName>
    </recommendedName>
</protein>
<dbReference type="FunFam" id="1.25.40.10:FF:000596">
    <property type="entry name" value="Pentatricopeptide repeat-containing protein, mitochondrial"/>
    <property type="match status" value="1"/>
</dbReference>
<dbReference type="AlphaFoldDB" id="A0A978V191"/>
<comment type="caution">
    <text evidence="4">The sequence shown here is derived from an EMBL/GenBank/DDBJ whole genome shotgun (WGS) entry which is preliminary data.</text>
</comment>
<gene>
    <name evidence="4" type="ORF">FEM48_Zijuj08G0205800</name>
</gene>
<dbReference type="InterPro" id="IPR002885">
    <property type="entry name" value="PPR_rpt"/>
</dbReference>
<evidence type="ECO:0000313" key="4">
    <source>
        <dbReference type="EMBL" id="KAH7521007.1"/>
    </source>
</evidence>
<dbReference type="InterPro" id="IPR011990">
    <property type="entry name" value="TPR-like_helical_dom_sf"/>
</dbReference>
<dbReference type="InterPro" id="IPR051114">
    <property type="entry name" value="Mito_RNA_Proc_CCM1"/>
</dbReference>
<evidence type="ECO:0000313" key="5">
    <source>
        <dbReference type="Proteomes" id="UP000813462"/>
    </source>
</evidence>
<dbReference type="PROSITE" id="PS51375">
    <property type="entry name" value="PPR"/>
    <property type="match status" value="2"/>
</dbReference>
<sequence>MSCRFQVSQNSLMDNIASKVSNVSHLRQLHAHLIRNSLHIYNHWLALLLSHCTRHRAPLPYTRLVFDSASNPDIHVFTSMLKYYTHLGTANVKEVVSLYQKMQACDVKLETFVYPVLIKNVVTWTAMLTGYAKTKDLEKARDYFDRMPEKNVVSWNAMISGYAQNGIADETFRLFDKMINSGVQPNETTWMIIISSCSSRGDPVLADLLIRKLNQRQVHLSKMHKFIAGDVSHEQSDDIYKLLAKLRSPRNLGLGIPCSMDDEDSQEPQQIN</sequence>
<evidence type="ECO:0000256" key="1">
    <source>
        <dbReference type="ARBA" id="ARBA00007626"/>
    </source>
</evidence>
<dbReference type="GO" id="GO:0006396">
    <property type="term" value="P:RNA processing"/>
    <property type="evidence" value="ECO:0007669"/>
    <property type="project" value="TreeGrafter"/>
</dbReference>